<keyword evidence="3" id="KW-1185">Reference proteome</keyword>
<sequence>MQFLQAILAFVVVFSVTFSSGCLVFDATCNIGTSKIVGTMTDNGQKTCTFSGIVAKDKKSLFASCIEGFASYSRSDLEIAAYSNRGNEHLFPVAKEVHSTNPRNQYYTLSARMMKLFQTLAVISLFTVGYACVKLDGKYNWGTHDISATITDNGKNTCTYSGKLRDAHQFLSCIPRFSAFIDGSLTWASYSNNGNKGTIRIIKETTGKGADGNGLGKDEFFLAGQAFGC</sequence>
<keyword evidence="1" id="KW-0732">Signal</keyword>
<reference evidence="3" key="2">
    <citation type="journal article" date="2018" name="Nat. Commun.">
        <title>Extreme sensitivity to ultraviolet light in the fungal pathogen causing white-nose syndrome of bats.</title>
        <authorList>
            <person name="Palmer J.M."/>
            <person name="Drees K.P."/>
            <person name="Foster J.T."/>
            <person name="Lindner D.L."/>
        </authorList>
    </citation>
    <scope>NUCLEOTIDE SEQUENCE [LARGE SCALE GENOMIC DNA]</scope>
    <source>
        <strain evidence="3">UAMH 10579</strain>
    </source>
</reference>
<dbReference type="Proteomes" id="UP000091956">
    <property type="component" value="Unassembled WGS sequence"/>
</dbReference>
<gene>
    <name evidence="2" type="ORF">VE01_05011</name>
</gene>
<dbReference type="OrthoDB" id="3432900at2759"/>
<feature type="chain" id="PRO_5008608813" description="Cyanovirin-N domain-containing protein" evidence="1">
    <location>
        <begin position="22"/>
        <end position="229"/>
    </location>
</feature>
<evidence type="ECO:0000313" key="3">
    <source>
        <dbReference type="Proteomes" id="UP000091956"/>
    </source>
</evidence>
<protein>
    <recommendedName>
        <fullName evidence="4">Cyanovirin-N domain-containing protein</fullName>
    </recommendedName>
</protein>
<proteinExistence type="predicted"/>
<name>A0A1B8GPL6_9PEZI</name>
<dbReference type="RefSeq" id="XP_018131518.1">
    <property type="nucleotide sequence ID" value="XM_018274477.1"/>
</dbReference>
<reference evidence="2 3" key="1">
    <citation type="submission" date="2016-03" db="EMBL/GenBank/DDBJ databases">
        <title>Comparative genomics of Pseudogymnoascus destructans, the fungus causing white-nose syndrome of bats.</title>
        <authorList>
            <person name="Palmer J.M."/>
            <person name="Drees K.P."/>
            <person name="Foster J.T."/>
            <person name="Lindner D.L."/>
        </authorList>
    </citation>
    <scope>NUCLEOTIDE SEQUENCE [LARGE SCALE GENOMIC DNA]</scope>
    <source>
        <strain evidence="2 3">UAMH 10579</strain>
    </source>
</reference>
<evidence type="ECO:0000256" key="1">
    <source>
        <dbReference type="SAM" id="SignalP"/>
    </source>
</evidence>
<accession>A0A1B8GPL6</accession>
<organism evidence="2 3">
    <name type="scientific">Pseudogymnoascus verrucosus</name>
    <dbReference type="NCBI Taxonomy" id="342668"/>
    <lineage>
        <taxon>Eukaryota</taxon>
        <taxon>Fungi</taxon>
        <taxon>Dikarya</taxon>
        <taxon>Ascomycota</taxon>
        <taxon>Pezizomycotina</taxon>
        <taxon>Leotiomycetes</taxon>
        <taxon>Thelebolales</taxon>
        <taxon>Thelebolaceae</taxon>
        <taxon>Pseudogymnoascus</taxon>
    </lineage>
</organism>
<dbReference type="EMBL" id="KV460220">
    <property type="protein sequence ID" value="OBT97785.1"/>
    <property type="molecule type" value="Genomic_DNA"/>
</dbReference>
<evidence type="ECO:0008006" key="4">
    <source>
        <dbReference type="Google" id="ProtNLM"/>
    </source>
</evidence>
<feature type="signal peptide" evidence="1">
    <location>
        <begin position="1"/>
        <end position="21"/>
    </location>
</feature>
<dbReference type="AlphaFoldDB" id="A0A1B8GPL6"/>
<dbReference type="GeneID" id="28838397"/>
<evidence type="ECO:0000313" key="2">
    <source>
        <dbReference type="EMBL" id="OBT97785.1"/>
    </source>
</evidence>